<protein>
    <recommendedName>
        <fullName evidence="3">F-box domain-containing protein</fullName>
    </recommendedName>
</protein>
<dbReference type="InParanoid" id="A0A165DUS8"/>
<name>A0A165DUS8_EXIGL</name>
<gene>
    <name evidence="1" type="ORF">EXIGLDRAFT_841529</name>
</gene>
<evidence type="ECO:0000313" key="1">
    <source>
        <dbReference type="EMBL" id="KZV85407.1"/>
    </source>
</evidence>
<dbReference type="OrthoDB" id="2848819at2759"/>
<organism evidence="1 2">
    <name type="scientific">Exidia glandulosa HHB12029</name>
    <dbReference type="NCBI Taxonomy" id="1314781"/>
    <lineage>
        <taxon>Eukaryota</taxon>
        <taxon>Fungi</taxon>
        <taxon>Dikarya</taxon>
        <taxon>Basidiomycota</taxon>
        <taxon>Agaricomycotina</taxon>
        <taxon>Agaricomycetes</taxon>
        <taxon>Auriculariales</taxon>
        <taxon>Exidiaceae</taxon>
        <taxon>Exidia</taxon>
    </lineage>
</organism>
<proteinExistence type="predicted"/>
<dbReference type="EMBL" id="KV426190">
    <property type="protein sequence ID" value="KZV85407.1"/>
    <property type="molecule type" value="Genomic_DNA"/>
</dbReference>
<accession>A0A165DUS8</accession>
<dbReference type="SUPFAM" id="SSF52047">
    <property type="entry name" value="RNI-like"/>
    <property type="match status" value="1"/>
</dbReference>
<keyword evidence="2" id="KW-1185">Reference proteome</keyword>
<reference evidence="1 2" key="1">
    <citation type="journal article" date="2016" name="Mol. Biol. Evol.">
        <title>Comparative Genomics of Early-Diverging Mushroom-Forming Fungi Provides Insights into the Origins of Lignocellulose Decay Capabilities.</title>
        <authorList>
            <person name="Nagy L.G."/>
            <person name="Riley R."/>
            <person name="Tritt A."/>
            <person name="Adam C."/>
            <person name="Daum C."/>
            <person name="Floudas D."/>
            <person name="Sun H."/>
            <person name="Yadav J.S."/>
            <person name="Pangilinan J."/>
            <person name="Larsson K.H."/>
            <person name="Matsuura K."/>
            <person name="Barry K."/>
            <person name="Labutti K."/>
            <person name="Kuo R."/>
            <person name="Ohm R.A."/>
            <person name="Bhattacharya S.S."/>
            <person name="Shirouzu T."/>
            <person name="Yoshinaga Y."/>
            <person name="Martin F.M."/>
            <person name="Grigoriev I.V."/>
            <person name="Hibbett D.S."/>
        </authorList>
    </citation>
    <scope>NUCLEOTIDE SEQUENCE [LARGE SCALE GENOMIC DNA]</scope>
    <source>
        <strain evidence="1 2">HHB12029</strain>
    </source>
</reference>
<evidence type="ECO:0000313" key="2">
    <source>
        <dbReference type="Proteomes" id="UP000077266"/>
    </source>
</evidence>
<dbReference type="Proteomes" id="UP000077266">
    <property type="component" value="Unassembled WGS sequence"/>
</dbReference>
<dbReference type="AlphaFoldDB" id="A0A165DUS8"/>
<evidence type="ECO:0008006" key="3">
    <source>
        <dbReference type="Google" id="ProtNLM"/>
    </source>
</evidence>
<sequence length="346" mass="38568">MTRHLGDINADVLALICNALHDVEQGTKTLRAFSLMNRRIRHASLPPLFRSVSVHQKTLRDSADALVALKEINSVTRCIRVFTFSLEVPSFEAVQEFWTTRDPAALMQGPEDAPDCASAFVEALASMPYLRSLTFQPNRNLLEVILQHFPVAFASSQLQLGRVESLSTDVSLTFMRGICPSAVALSLRMSAMGPDCGQEWAAGGRVTKLDILDMGHGDEMEDFVKYLPHITELVIQCRYFDVKVDLARLASLKSLTTLHLPPLSSLKLGYNPPWCGNAYMGPNGQKLRERLNKEEEEAKRQAKGIVRNALPRLRFLRIGYVGTYDFSTLKTDDLDELDSLAAIEDS</sequence>